<protein>
    <recommendedName>
        <fullName evidence="3">Lipid A deacylase LpxR family protein</fullName>
    </recommendedName>
</protein>
<name>A0AAN4VWC3_9BACT</name>
<evidence type="ECO:0000313" key="2">
    <source>
        <dbReference type="Proteomes" id="UP001310022"/>
    </source>
</evidence>
<evidence type="ECO:0008006" key="3">
    <source>
        <dbReference type="Google" id="ProtNLM"/>
    </source>
</evidence>
<dbReference type="AlphaFoldDB" id="A0AAN4VWC3"/>
<dbReference type="Gene3D" id="2.40.128.140">
    <property type="entry name" value="Outer membrane protein"/>
    <property type="match status" value="1"/>
</dbReference>
<dbReference type="Proteomes" id="UP001310022">
    <property type="component" value="Unassembled WGS sequence"/>
</dbReference>
<gene>
    <name evidence="1" type="ORF">PEDI_18560</name>
</gene>
<dbReference type="Pfam" id="PF09982">
    <property type="entry name" value="LpxR"/>
    <property type="match status" value="1"/>
</dbReference>
<sequence length="335" mass="38255">MGDVKFLVTYRMKLFKLLLGIVLCYNLSGNLLAQSKLVPNNLRSIQLTLENDFFFFTDKYYTNGVALSYIDPVFKHSPLIYPLSPFVRDNNQIVSGILFRQNMYTPDDTHLDIDRSGDRPYASTLTISQIAYSFIPERKLRFRTAFTTGLVGQYALGGITQGLVHKITPSHPPLGWENQIRNDFLMNYFFEVDKGLWTSSLMDVILHGETAVGTWQDNVGVGARIRFGHRSPYFSQIAPLGASPRRGFDFYLTFGADVKAVFYDATMQGGLVFNYEESPHVIERVEVEPIVQQYYSEMGLSFRRHQIVGKVVLLSPEFIGSGWHRFGSVSYKLWF</sequence>
<reference evidence="1 2" key="1">
    <citation type="submission" date="2021-12" db="EMBL/GenBank/DDBJ databases">
        <title>Genome sequencing of bacteria with rrn-lacking chromosome and rrn-plasmid.</title>
        <authorList>
            <person name="Anda M."/>
            <person name="Iwasaki W."/>
        </authorList>
    </citation>
    <scope>NUCLEOTIDE SEQUENCE [LARGE SCALE GENOMIC DNA]</scope>
    <source>
        <strain evidence="1 2">NBRC 15940</strain>
    </source>
</reference>
<organism evidence="1 2">
    <name type="scientific">Persicobacter diffluens</name>
    <dbReference type="NCBI Taxonomy" id="981"/>
    <lineage>
        <taxon>Bacteria</taxon>
        <taxon>Pseudomonadati</taxon>
        <taxon>Bacteroidota</taxon>
        <taxon>Cytophagia</taxon>
        <taxon>Cytophagales</taxon>
        <taxon>Persicobacteraceae</taxon>
        <taxon>Persicobacter</taxon>
    </lineage>
</organism>
<dbReference type="InterPro" id="IPR018707">
    <property type="entry name" value="LpxR"/>
</dbReference>
<keyword evidence="2" id="KW-1185">Reference proteome</keyword>
<evidence type="ECO:0000313" key="1">
    <source>
        <dbReference type="EMBL" id="GJM61304.1"/>
    </source>
</evidence>
<accession>A0AAN4VWC3</accession>
<comment type="caution">
    <text evidence="1">The sequence shown here is derived from an EMBL/GenBank/DDBJ whole genome shotgun (WGS) entry which is preliminary data.</text>
</comment>
<dbReference type="EMBL" id="BQKE01000001">
    <property type="protein sequence ID" value="GJM61304.1"/>
    <property type="molecule type" value="Genomic_DNA"/>
</dbReference>
<proteinExistence type="predicted"/>
<dbReference type="InterPro" id="IPR037107">
    <property type="entry name" value="Put_OMP_sf"/>
</dbReference>